<reference evidence="2 3" key="2">
    <citation type="journal article" date="2010" name="Stand. Genomic Sci.">
        <title>Complete genome sequence of Kribbella flavida type strain (IFO 14399).</title>
        <authorList>
            <person name="Pukall R."/>
            <person name="Lapidus A."/>
            <person name="Glavina Del Rio T."/>
            <person name="Copeland A."/>
            <person name="Tice H."/>
            <person name="Cheng J.-F."/>
            <person name="Lucas S."/>
            <person name="Chen F."/>
            <person name="Nolan M."/>
            <person name="LaButti K."/>
            <person name="Pati A."/>
            <person name="Ivanova N."/>
            <person name="Mavrommatis K."/>
            <person name="Mikhailova N."/>
            <person name="Pitluck S."/>
            <person name="Bruce D."/>
            <person name="Goodwin L."/>
            <person name="Land M."/>
            <person name="Hauser L."/>
            <person name="Chang Y.-J."/>
            <person name="Jeffries C.D."/>
            <person name="Chen A."/>
            <person name="Palaniappan K."/>
            <person name="Chain P."/>
            <person name="Rohde M."/>
            <person name="Goeker M."/>
            <person name="Bristow J."/>
            <person name="Eisen J.A."/>
            <person name="Markowitz V."/>
            <person name="Hugenholtz P."/>
            <person name="Kyrpides N.C."/>
            <person name="Klenk H.-P."/>
            <person name="Brettin T."/>
        </authorList>
    </citation>
    <scope>NUCLEOTIDE SEQUENCE [LARGE SCALE GENOMIC DNA]</scope>
    <source>
        <strain evidence="3">DSM 17836 / JCM 10339 / NBRC 14399</strain>
    </source>
</reference>
<feature type="signal peptide" evidence="1">
    <location>
        <begin position="1"/>
        <end position="25"/>
    </location>
</feature>
<proteinExistence type="predicted"/>
<dbReference type="Proteomes" id="UP000007967">
    <property type="component" value="Chromosome"/>
</dbReference>
<name>D2Q224_KRIFD</name>
<sequence>MNMLKKSLTALVLLGGLGAPVVAHATPAAAEAASEVQVAWVDGKVRISWTEAAGIPNTVSLELPGKPRKTLGTTTAAGDNQLVVEPSALEPTNDPASVAKIVVSDPSTAEARSAGFDRYVRGATPLAPVMTGTGVLNWQFPADTAVDSTPNDPLDVDAPVQFVPKLTLGVTPGTTDECKTVVLPATTAPYGSVPKQISPYALELLNVSEWGQSKLAGVRVRSSSTAFSTPASTGYGTRITMTGSILLQTLQNPAAGNCEDVTDTAALGGHELALQAREDGGAWYAVGVSKTDAQGKYQFVVSNPGARQYRAVLKTAAASGAAHYQSISAERSVRATPQVIDASFADDTITLGQQPNARVTVAPYGSHQVALQFKNASGQWQGLMYRTLSAGRAESGPFAFSRLGDTQFRWWVASSTSTTGLPVDAGYTYPFTLHVS</sequence>
<evidence type="ECO:0000256" key="1">
    <source>
        <dbReference type="SAM" id="SignalP"/>
    </source>
</evidence>
<dbReference type="RefSeq" id="WP_012922524.1">
    <property type="nucleotide sequence ID" value="NC_013729.1"/>
</dbReference>
<feature type="chain" id="PRO_5003035108" evidence="1">
    <location>
        <begin position="26"/>
        <end position="436"/>
    </location>
</feature>
<evidence type="ECO:0000313" key="2">
    <source>
        <dbReference type="EMBL" id="ADB33970.1"/>
    </source>
</evidence>
<protein>
    <submittedName>
        <fullName evidence="2">Uncharacterized protein</fullName>
    </submittedName>
</protein>
<evidence type="ECO:0000313" key="3">
    <source>
        <dbReference type="Proteomes" id="UP000007967"/>
    </source>
</evidence>
<organism evidence="2 3">
    <name type="scientific">Kribbella flavida (strain DSM 17836 / JCM 10339 / NBRC 14399)</name>
    <dbReference type="NCBI Taxonomy" id="479435"/>
    <lineage>
        <taxon>Bacteria</taxon>
        <taxon>Bacillati</taxon>
        <taxon>Actinomycetota</taxon>
        <taxon>Actinomycetes</taxon>
        <taxon>Propionibacteriales</taxon>
        <taxon>Kribbellaceae</taxon>
        <taxon>Kribbella</taxon>
    </lineage>
</organism>
<gene>
    <name evidence="2" type="ordered locus">Kfla_4954</name>
</gene>
<keyword evidence="3" id="KW-1185">Reference proteome</keyword>
<dbReference type="KEGG" id="kfl:Kfla_4954"/>
<keyword evidence="1" id="KW-0732">Signal</keyword>
<dbReference type="AlphaFoldDB" id="D2Q224"/>
<reference evidence="3" key="1">
    <citation type="submission" date="2009-09" db="EMBL/GenBank/DDBJ databases">
        <title>The complete genome of Kribbella flavida DSM 17836.</title>
        <authorList>
            <consortium name="US DOE Joint Genome Institute (JGI-PGF)"/>
            <person name="Lucas S."/>
            <person name="Copeland A."/>
            <person name="Lapidus A."/>
            <person name="Glavina del Rio T."/>
            <person name="Dalin E."/>
            <person name="Tice H."/>
            <person name="Bruce D."/>
            <person name="Goodwin L."/>
            <person name="Pitluck S."/>
            <person name="Kyrpides N."/>
            <person name="Mavromatis K."/>
            <person name="Ivanova N."/>
            <person name="Saunders E."/>
            <person name="Brettin T."/>
            <person name="Detter J.C."/>
            <person name="Han C."/>
            <person name="Larimer F."/>
            <person name="Land M."/>
            <person name="Hauser L."/>
            <person name="Markowitz V."/>
            <person name="Cheng J.-F."/>
            <person name="Hugenholtz P."/>
            <person name="Woyke T."/>
            <person name="Wu D."/>
            <person name="Pukall R."/>
            <person name="Klenk H.-P."/>
            <person name="Eisen J.A."/>
        </authorList>
    </citation>
    <scope>NUCLEOTIDE SEQUENCE [LARGE SCALE GENOMIC DNA]</scope>
    <source>
        <strain evidence="3">DSM 17836 / JCM 10339 / NBRC 14399</strain>
    </source>
</reference>
<dbReference type="HOGENOM" id="CLU_632798_0_0_11"/>
<dbReference type="EMBL" id="CP001736">
    <property type="protein sequence ID" value="ADB33970.1"/>
    <property type="molecule type" value="Genomic_DNA"/>
</dbReference>
<dbReference type="OrthoDB" id="3813676at2"/>
<accession>D2Q224</accession>